<keyword evidence="2" id="KW-0812">Transmembrane</keyword>
<feature type="region of interest" description="Disordered" evidence="1">
    <location>
        <begin position="166"/>
        <end position="194"/>
    </location>
</feature>
<feature type="compositionally biased region" description="Basic and acidic residues" evidence="1">
    <location>
        <begin position="375"/>
        <end position="393"/>
    </location>
</feature>
<feature type="region of interest" description="Disordered" evidence="1">
    <location>
        <begin position="216"/>
        <end position="263"/>
    </location>
</feature>
<feature type="transmembrane region" description="Helical" evidence="2">
    <location>
        <begin position="708"/>
        <end position="731"/>
    </location>
</feature>
<feature type="compositionally biased region" description="Polar residues" evidence="1">
    <location>
        <begin position="412"/>
        <end position="421"/>
    </location>
</feature>
<feature type="compositionally biased region" description="Acidic residues" evidence="1">
    <location>
        <begin position="30"/>
        <end position="39"/>
    </location>
</feature>
<feature type="region of interest" description="Disordered" evidence="1">
    <location>
        <begin position="825"/>
        <end position="849"/>
    </location>
</feature>
<feature type="compositionally biased region" description="Polar residues" evidence="1">
    <location>
        <begin position="429"/>
        <end position="462"/>
    </location>
</feature>
<keyword evidence="2" id="KW-1133">Transmembrane helix</keyword>
<feature type="compositionally biased region" description="Polar residues" evidence="1">
    <location>
        <begin position="232"/>
        <end position="263"/>
    </location>
</feature>
<keyword evidence="2" id="KW-0472">Membrane</keyword>
<name>A0A4P7MZG4_PYROR</name>
<evidence type="ECO:0008006" key="5">
    <source>
        <dbReference type="Google" id="ProtNLM"/>
    </source>
</evidence>
<sequence>MNGSMSFYHNARSQSSPISKDGNKNNNRDEWEDWTDDEPYSGVGVADLLLALDNGETPAPLSRPKHKGGPSRKSSFLLPDSTYSVQKPTRLKSRARQKAQNTKAGIKVVTDMTKFRTKQQQQNQKLSAEAEMRKGQFADLAALQALEGDQNQSSVGSWHWLKKMQSKNGVPKSRMDQLRAESSPTQDLSPSDRPILIGLSCPPDQVNMNTVNTKNSSAPGGSAMNHPYNCPPQGQKSVWSPDTPSSAGSQFQNNRSRVASSVYSQPGNGVYDMSNAPPVPAVPVGYSDKSRTNLIDIDDDDDNFTPVTLFEEDGSPCLSRKPTAKSIKPNTRSPVTAGNTRSGWWDHLRTPFLEQSSTNPFARSEPKPATPTRQPEPETTRDDWWLGQDEKSSSRKQAATATTMSPSSSAANDGSTQSVWSPQAAKLISPSSSAANDGSTQSATVASFQSPSSSAANDGSTQSMWSPHIATVMSPYSAATNNSSARNVWSPQASTLISPSSNAANDGSTQSAATLTPASSLGLAPVAQATRAPAHTGQSHAEKGRILAEENDMPTEQPPPYSPPEKKGPVRYMAVFPPGHALAVPRVPDSPGPISPGLANTMTSQGAINMTEVPITPPANRTTAPRIPAHPSTMPLPDRLPGTYTTGDQFLANVGNSPAARNERQRRRHEKEEIVARKAGGFWRGRGCIPANGCFGRTGREGRKRRRVWLGVCGGAIAVIILVVVLVVVLLRKSTGATAEQSMWLNLTSFPPIPTGVMTVIAPDNSQDITTCVQPATLWSCALPKEQQDANQPYAPEQPRFVIQIQFDNSSQQYWNIPDGQVPVLKPLGDSKTARGEPSDSGKRLSSRTTAGIQSLLRRDEPNPNFTPDPPLPKFEEMWFLGNWTDGIQSPRKAGEATPFYISILPSANETAGPNMLGRRQSTEGSRKNQTNLTPDLASLVPFPDVNPDGTAKPATLFPHPRQQQLRLFDRGLDTEHFGFYTYFNKTIFVRSKEALDNATSQLGDVPVDRNGGASRSEARYVAVWAYTRLHVQIWTRRSGTARLLGRDGRNVQGLSEKEAVELRRPGTFPYPITIGEDTHGGDPNKKGTYTFELDDRGRPQRDNDKIFLHLNHMDTTTELINPRGKNFNPSFGGIDGGTGGCKCAWSNFVGTSGNIF</sequence>
<feature type="compositionally biased region" description="Polar residues" evidence="1">
    <location>
        <begin position="1"/>
        <end position="18"/>
    </location>
</feature>
<feature type="region of interest" description="Disordered" evidence="1">
    <location>
        <begin position="1"/>
        <end position="81"/>
    </location>
</feature>
<feature type="compositionally biased region" description="Basic and acidic residues" evidence="1">
    <location>
        <begin position="1077"/>
        <end position="1086"/>
    </location>
</feature>
<feature type="region of interest" description="Disordered" evidence="1">
    <location>
        <begin position="313"/>
        <end position="462"/>
    </location>
</feature>
<feature type="region of interest" description="Disordered" evidence="1">
    <location>
        <begin position="652"/>
        <end position="671"/>
    </location>
</feature>
<gene>
    <name evidence="3" type="ORF">PoMZ_00286</name>
</gene>
<dbReference type="EMBL" id="CP034205">
    <property type="protein sequence ID" value="QBZ55389.1"/>
    <property type="molecule type" value="Genomic_DNA"/>
</dbReference>
<feature type="compositionally biased region" description="Polar residues" evidence="1">
    <location>
        <begin position="328"/>
        <end position="342"/>
    </location>
</feature>
<dbReference type="AlphaFoldDB" id="A0A4P7MZG4"/>
<feature type="region of interest" description="Disordered" evidence="1">
    <location>
        <begin position="1072"/>
        <end position="1101"/>
    </location>
</feature>
<evidence type="ECO:0000256" key="2">
    <source>
        <dbReference type="SAM" id="Phobius"/>
    </source>
</evidence>
<evidence type="ECO:0000313" key="3">
    <source>
        <dbReference type="EMBL" id="QBZ55389.1"/>
    </source>
</evidence>
<dbReference type="Proteomes" id="UP000294847">
    <property type="component" value="Chromosome 2"/>
</dbReference>
<proteinExistence type="predicted"/>
<feature type="region of interest" description="Disordered" evidence="1">
    <location>
        <begin position="911"/>
        <end position="940"/>
    </location>
</feature>
<accession>A0A4P7MZG4</accession>
<evidence type="ECO:0000313" key="4">
    <source>
        <dbReference type="Proteomes" id="UP000294847"/>
    </source>
</evidence>
<feature type="compositionally biased region" description="Basic and acidic residues" evidence="1">
    <location>
        <begin position="832"/>
        <end position="843"/>
    </location>
</feature>
<feature type="compositionally biased region" description="Polar residues" evidence="1">
    <location>
        <begin position="180"/>
        <end position="189"/>
    </location>
</feature>
<evidence type="ECO:0000256" key="1">
    <source>
        <dbReference type="SAM" id="MobiDB-lite"/>
    </source>
</evidence>
<organism evidence="3 4">
    <name type="scientific">Pyricularia oryzae</name>
    <name type="common">Rice blast fungus</name>
    <name type="synonym">Magnaporthe oryzae</name>
    <dbReference type="NCBI Taxonomy" id="318829"/>
    <lineage>
        <taxon>Eukaryota</taxon>
        <taxon>Fungi</taxon>
        <taxon>Dikarya</taxon>
        <taxon>Ascomycota</taxon>
        <taxon>Pezizomycotina</taxon>
        <taxon>Sordariomycetes</taxon>
        <taxon>Sordariomycetidae</taxon>
        <taxon>Magnaporthales</taxon>
        <taxon>Pyriculariaceae</taxon>
        <taxon>Pyricularia</taxon>
    </lineage>
</organism>
<reference evidence="3 4" key="1">
    <citation type="journal article" date="2019" name="Mol. Biol. Evol.">
        <title>Blast fungal genomes show frequent chromosomal changes, gene gains and losses, and effector gene turnover.</title>
        <authorList>
            <person name="Gomez Luciano L.B."/>
            <person name="Jason Tsai I."/>
            <person name="Chuma I."/>
            <person name="Tosa Y."/>
            <person name="Chen Y.H."/>
            <person name="Li J.Y."/>
            <person name="Li M.Y."/>
            <person name="Jade Lu M.Y."/>
            <person name="Nakayashiki H."/>
            <person name="Li W.H."/>
        </authorList>
    </citation>
    <scope>NUCLEOTIDE SEQUENCE [LARGE SCALE GENOMIC DNA]</scope>
    <source>
        <strain evidence="3">MZ5-1-6</strain>
    </source>
</reference>
<feature type="compositionally biased region" description="Low complexity" evidence="1">
    <location>
        <begin position="398"/>
        <end position="411"/>
    </location>
</feature>
<protein>
    <recommendedName>
        <fullName evidence="5">Glycoprotease family protein</fullName>
    </recommendedName>
</protein>